<dbReference type="Proteomes" id="UP000807371">
    <property type="component" value="Unassembled WGS sequence"/>
</dbReference>
<evidence type="ECO:0000313" key="1">
    <source>
        <dbReference type="EMBL" id="MBH5338606.1"/>
    </source>
</evidence>
<dbReference type="EMBL" id="JACYXC010000002">
    <property type="protein sequence ID" value="MBH5338606.1"/>
    <property type="molecule type" value="Genomic_DNA"/>
</dbReference>
<keyword evidence="2" id="KW-1185">Reference proteome</keyword>
<evidence type="ECO:0000313" key="2">
    <source>
        <dbReference type="Proteomes" id="UP000807371"/>
    </source>
</evidence>
<dbReference type="RefSeq" id="WP_197992400.1">
    <property type="nucleotide sequence ID" value="NZ_JACYXC010000002.1"/>
</dbReference>
<sequence length="153" mass="16149">MWRSAARQLPLRLTSGAFFLHSGLTKRGADEQTAEALHGFAKATYPKLAKVDAQQFTRLLSAGEIAIAAALLLPGVPVVVAGGALTAFSLGTIGLYLKTPGMREEGSLRPTEQGLPLAKDVWLLGIGLSLLADGLTGPHRAVTAARCALRHRR</sequence>
<evidence type="ECO:0008006" key="3">
    <source>
        <dbReference type="Google" id="ProtNLM"/>
    </source>
</evidence>
<reference evidence="1 2" key="1">
    <citation type="submission" date="2020-09" db="EMBL/GenBank/DDBJ databases">
        <title>Biosynthesis of the nuclear factor of activated T cells inhibitor NFAT-133 and its congeners in Streptomyces pactum.</title>
        <authorList>
            <person name="Zhou W."/>
            <person name="Posri P."/>
            <person name="Abugrain M.E."/>
            <person name="Weisberg A.J."/>
            <person name="Chang J.H."/>
            <person name="Mahmud T."/>
        </authorList>
    </citation>
    <scope>NUCLEOTIDE SEQUENCE [LARGE SCALE GENOMIC DNA]</scope>
    <source>
        <strain evidence="1 2">ATCC 27456</strain>
    </source>
</reference>
<name>A0ABS0NTR2_9ACTN</name>
<organism evidence="1 2">
    <name type="scientific">Streptomyces pactum</name>
    <dbReference type="NCBI Taxonomy" id="68249"/>
    <lineage>
        <taxon>Bacteria</taxon>
        <taxon>Bacillati</taxon>
        <taxon>Actinomycetota</taxon>
        <taxon>Actinomycetes</taxon>
        <taxon>Kitasatosporales</taxon>
        <taxon>Streptomycetaceae</taxon>
        <taxon>Streptomyces</taxon>
    </lineage>
</organism>
<proteinExistence type="predicted"/>
<accession>A0ABS0NTR2</accession>
<comment type="caution">
    <text evidence="1">The sequence shown here is derived from an EMBL/GenBank/DDBJ whole genome shotgun (WGS) entry which is preliminary data.</text>
</comment>
<protein>
    <recommendedName>
        <fullName evidence="3">DoxX family protein</fullName>
    </recommendedName>
</protein>
<gene>
    <name evidence="1" type="ORF">IHE55_29020</name>
</gene>